<sequence length="24" mass="2541">ATFEGVINLRNMMMSAQKGVATNG</sequence>
<feature type="non-terminal residue" evidence="1">
    <location>
        <position position="1"/>
    </location>
</feature>
<accession>A0A0F8XRK2</accession>
<name>A0A0F8XRK2_9ZZZZ</name>
<protein>
    <submittedName>
        <fullName evidence="1">Uncharacterized protein</fullName>
    </submittedName>
</protein>
<reference evidence="1" key="1">
    <citation type="journal article" date="2015" name="Nature">
        <title>Complex archaea that bridge the gap between prokaryotes and eukaryotes.</title>
        <authorList>
            <person name="Spang A."/>
            <person name="Saw J.H."/>
            <person name="Jorgensen S.L."/>
            <person name="Zaremba-Niedzwiedzka K."/>
            <person name="Martijn J."/>
            <person name="Lind A.E."/>
            <person name="van Eijk R."/>
            <person name="Schleper C."/>
            <person name="Guy L."/>
            <person name="Ettema T.J."/>
        </authorList>
    </citation>
    <scope>NUCLEOTIDE SEQUENCE</scope>
</reference>
<proteinExistence type="predicted"/>
<dbReference type="EMBL" id="LAZR01057670">
    <property type="protein sequence ID" value="KKK71578.1"/>
    <property type="molecule type" value="Genomic_DNA"/>
</dbReference>
<organism evidence="1">
    <name type="scientific">marine sediment metagenome</name>
    <dbReference type="NCBI Taxonomy" id="412755"/>
    <lineage>
        <taxon>unclassified sequences</taxon>
        <taxon>metagenomes</taxon>
        <taxon>ecological metagenomes</taxon>
    </lineage>
</organism>
<dbReference type="AlphaFoldDB" id="A0A0F8XRK2"/>
<gene>
    <name evidence="1" type="ORF">LCGC14_2912550</name>
</gene>
<evidence type="ECO:0000313" key="1">
    <source>
        <dbReference type="EMBL" id="KKK71578.1"/>
    </source>
</evidence>
<comment type="caution">
    <text evidence="1">The sequence shown here is derived from an EMBL/GenBank/DDBJ whole genome shotgun (WGS) entry which is preliminary data.</text>
</comment>